<reference evidence="1 2" key="1">
    <citation type="submission" date="2019-04" db="EMBL/GenBank/DDBJ databases">
        <title>Genome sequencing of Clostridium botulinum Groups I-IV and Clostridium butyricum.</title>
        <authorList>
            <person name="Brunt J."/>
            <person name="Van Vliet A.H.M."/>
            <person name="Stringer S.C."/>
            <person name="Carter A.T."/>
            <person name="Peck M.W."/>
        </authorList>
    </citation>
    <scope>NUCLEOTIDE SEQUENCE [LARGE SCALE GENOMIC DNA]</scope>
    <source>
        <strain evidence="1 2">IFR 18/054</strain>
    </source>
</reference>
<name>A0A6B4KBE5_CLOBO</name>
<gene>
    <name evidence="1" type="ORF">FCV25_18200</name>
</gene>
<organism evidence="1 2">
    <name type="scientific">Clostridium botulinum</name>
    <dbReference type="NCBI Taxonomy" id="1491"/>
    <lineage>
        <taxon>Bacteria</taxon>
        <taxon>Bacillati</taxon>
        <taxon>Bacillota</taxon>
        <taxon>Clostridia</taxon>
        <taxon>Eubacteriales</taxon>
        <taxon>Clostridiaceae</taxon>
        <taxon>Clostridium</taxon>
    </lineage>
</organism>
<comment type="caution">
    <text evidence="1">The sequence shown here is derived from an EMBL/GenBank/DDBJ whole genome shotgun (WGS) entry which is preliminary data.</text>
</comment>
<dbReference type="EMBL" id="SWND01000017">
    <property type="protein sequence ID" value="NFF03630.1"/>
    <property type="molecule type" value="Genomic_DNA"/>
</dbReference>
<protein>
    <submittedName>
        <fullName evidence="1">Uncharacterized protein</fullName>
    </submittedName>
</protein>
<evidence type="ECO:0000313" key="1">
    <source>
        <dbReference type="EMBL" id="NFF03630.1"/>
    </source>
</evidence>
<accession>A0A6B4KBE5</accession>
<dbReference type="AlphaFoldDB" id="A0A6B4KBE5"/>
<proteinExistence type="predicted"/>
<sequence>MTKREEYEFKLKIIEQWIEIKPNQELLEALKTAQRELKELKLQNNYEIEREF</sequence>
<evidence type="ECO:0000313" key="2">
    <source>
        <dbReference type="Proteomes" id="UP000472521"/>
    </source>
</evidence>
<dbReference type="Proteomes" id="UP000472521">
    <property type="component" value="Unassembled WGS sequence"/>
</dbReference>